<dbReference type="GO" id="GO:0016740">
    <property type="term" value="F:transferase activity"/>
    <property type="evidence" value="ECO:0007669"/>
    <property type="project" value="UniProtKB-KW"/>
</dbReference>
<proteinExistence type="predicted"/>
<name>A0A4R8FM12_9RHOB</name>
<dbReference type="Pfam" id="PF01755">
    <property type="entry name" value="Glyco_transf_25"/>
    <property type="match status" value="1"/>
</dbReference>
<reference evidence="2 3" key="1">
    <citation type="submission" date="2019-03" db="EMBL/GenBank/DDBJ databases">
        <title>Genomic Encyclopedia of Type Strains, Phase IV (KMG-IV): sequencing the most valuable type-strain genomes for metagenomic binning, comparative biology and taxonomic classification.</title>
        <authorList>
            <person name="Goeker M."/>
        </authorList>
    </citation>
    <scope>NUCLEOTIDE SEQUENCE [LARGE SCALE GENOMIC DNA]</scope>
    <source>
        <strain evidence="2 3">JA181</strain>
    </source>
</reference>
<feature type="domain" description="Glycosyl transferase family 25" evidence="1">
    <location>
        <begin position="2"/>
        <end position="102"/>
    </location>
</feature>
<organism evidence="2 3">
    <name type="scientific">Rhodovulum visakhapatnamense</name>
    <dbReference type="NCBI Taxonomy" id="364297"/>
    <lineage>
        <taxon>Bacteria</taxon>
        <taxon>Pseudomonadati</taxon>
        <taxon>Pseudomonadota</taxon>
        <taxon>Alphaproteobacteria</taxon>
        <taxon>Rhodobacterales</taxon>
        <taxon>Paracoccaceae</taxon>
        <taxon>Rhodovulum</taxon>
    </lineage>
</organism>
<evidence type="ECO:0000259" key="1">
    <source>
        <dbReference type="Pfam" id="PF01755"/>
    </source>
</evidence>
<dbReference type="InterPro" id="IPR002654">
    <property type="entry name" value="Glyco_trans_25"/>
</dbReference>
<sequence>MILVISLDRSHARRQAVTAAMDALGLAFRFVDAVDARRDALTPVAPAARIRAAMERDMSDGEKACALSHRKAYETFLAGEDSHAVILEDDAIPSPAFAAFLGAGGHLRHPMILYYHSGARVLRKPGVPALGDHLLFRLALPANGAVAYSLDRAAAKALLAAQTPVVRKADWPMDIATLGALVVVPQLVGHPDRIADPGQSLLAAGRTNRRGLRLGRYLRAEYYRRKLLKLTTRRVS</sequence>
<comment type="caution">
    <text evidence="2">The sequence shown here is derived from an EMBL/GenBank/DDBJ whole genome shotgun (WGS) entry which is preliminary data.</text>
</comment>
<protein>
    <submittedName>
        <fullName evidence="2">Glycosyl transferase family 25</fullName>
    </submittedName>
</protein>
<gene>
    <name evidence="2" type="ORF">EV657_12420</name>
</gene>
<evidence type="ECO:0000313" key="3">
    <source>
        <dbReference type="Proteomes" id="UP000295484"/>
    </source>
</evidence>
<evidence type="ECO:0000313" key="2">
    <source>
        <dbReference type="EMBL" id="TDX24127.1"/>
    </source>
</evidence>
<dbReference type="CDD" id="cd06532">
    <property type="entry name" value="Glyco_transf_25"/>
    <property type="match status" value="1"/>
</dbReference>
<dbReference type="Proteomes" id="UP000295484">
    <property type="component" value="Unassembled WGS sequence"/>
</dbReference>
<dbReference type="EMBL" id="SOEB01000024">
    <property type="protein sequence ID" value="TDX24127.1"/>
    <property type="molecule type" value="Genomic_DNA"/>
</dbReference>
<dbReference type="RefSeq" id="WP_166673731.1">
    <property type="nucleotide sequence ID" value="NZ_SOEB01000024.1"/>
</dbReference>
<keyword evidence="2" id="KW-0808">Transferase</keyword>
<dbReference type="AlphaFoldDB" id="A0A4R8FM12"/>
<accession>A0A4R8FM12</accession>